<dbReference type="GO" id="GO:0016020">
    <property type="term" value="C:membrane"/>
    <property type="evidence" value="ECO:0007669"/>
    <property type="project" value="TreeGrafter"/>
</dbReference>
<proteinExistence type="predicted"/>
<reference evidence="2" key="2">
    <citation type="submission" date="2025-09" db="UniProtKB">
        <authorList>
            <consortium name="Ensembl"/>
        </authorList>
    </citation>
    <scope>IDENTIFICATION</scope>
</reference>
<name>A0A8C6QN25_NANGA</name>
<feature type="region of interest" description="Disordered" evidence="1">
    <location>
        <begin position="33"/>
        <end position="158"/>
    </location>
</feature>
<dbReference type="PANTHER" id="PTHR15964:SF0">
    <property type="entry name" value="APOLIPOPROTEIN B RECEPTOR"/>
    <property type="match status" value="1"/>
</dbReference>
<dbReference type="AlphaFoldDB" id="A0A8C6QN25"/>
<dbReference type="Ensembl" id="ENSNGAT00000007285.1">
    <property type="protein sequence ID" value="ENSNGAP00000004491.1"/>
    <property type="gene ID" value="ENSNGAG00000005895.1"/>
</dbReference>
<dbReference type="GO" id="GO:0006869">
    <property type="term" value="P:lipid transport"/>
    <property type="evidence" value="ECO:0007669"/>
    <property type="project" value="InterPro"/>
</dbReference>
<dbReference type="InterPro" id="IPR026158">
    <property type="entry name" value="ApolipoprotB_rcpt"/>
</dbReference>
<gene>
    <name evidence="2" type="primary">Apobr</name>
</gene>
<evidence type="ECO:0000256" key="1">
    <source>
        <dbReference type="SAM" id="MobiDB-lite"/>
    </source>
</evidence>
<feature type="compositionally biased region" description="Low complexity" evidence="1">
    <location>
        <begin position="60"/>
        <end position="77"/>
    </location>
</feature>
<protein>
    <submittedName>
        <fullName evidence="2">Apolipoprotein B receptor</fullName>
    </submittedName>
</protein>
<organism evidence="2 3">
    <name type="scientific">Nannospalax galili</name>
    <name type="common">Northern Israeli blind subterranean mole rat</name>
    <name type="synonym">Spalax galili</name>
    <dbReference type="NCBI Taxonomy" id="1026970"/>
    <lineage>
        <taxon>Eukaryota</taxon>
        <taxon>Metazoa</taxon>
        <taxon>Chordata</taxon>
        <taxon>Craniata</taxon>
        <taxon>Vertebrata</taxon>
        <taxon>Euteleostomi</taxon>
        <taxon>Mammalia</taxon>
        <taxon>Eutheria</taxon>
        <taxon>Euarchontoglires</taxon>
        <taxon>Glires</taxon>
        <taxon>Rodentia</taxon>
        <taxon>Myomorpha</taxon>
        <taxon>Muroidea</taxon>
        <taxon>Spalacidae</taxon>
        <taxon>Spalacinae</taxon>
        <taxon>Nannospalax</taxon>
    </lineage>
</organism>
<sequence>SEATENKASEGEAAVPWEIASTYTGGRKLEEETLSLQDSEDAQTSSLAAETIPSALLPGSRLDVSVPRSRVLLSRSSSQRRSRPSFHRTPAPEQQHNPPSLQPQQLPLQPEEALEASPTRPEGTPVPAKKKPLGHGFGLAHSGMMQELQARLNRPKPQ</sequence>
<evidence type="ECO:0000313" key="3">
    <source>
        <dbReference type="Proteomes" id="UP000694381"/>
    </source>
</evidence>
<dbReference type="GeneTree" id="ENSGT00530000065031"/>
<feature type="compositionally biased region" description="Polar residues" evidence="1">
    <location>
        <begin position="34"/>
        <end position="48"/>
    </location>
</feature>
<dbReference type="PANTHER" id="PTHR15964">
    <property type="entry name" value="APOLIPOPROTEIN B48 RECEPTOR"/>
    <property type="match status" value="1"/>
</dbReference>
<dbReference type="GO" id="GO:0030229">
    <property type="term" value="F:very-low-density lipoprotein particle receptor activity"/>
    <property type="evidence" value="ECO:0007669"/>
    <property type="project" value="TreeGrafter"/>
</dbReference>
<dbReference type="GO" id="GO:0006641">
    <property type="term" value="P:triglyceride metabolic process"/>
    <property type="evidence" value="ECO:0007669"/>
    <property type="project" value="TreeGrafter"/>
</dbReference>
<feature type="compositionally biased region" description="Low complexity" evidence="1">
    <location>
        <begin position="98"/>
        <end position="118"/>
    </location>
</feature>
<dbReference type="Proteomes" id="UP000694381">
    <property type="component" value="Unassembled WGS sequence"/>
</dbReference>
<evidence type="ECO:0000313" key="2">
    <source>
        <dbReference type="Ensembl" id="ENSNGAP00000004491.1"/>
    </source>
</evidence>
<keyword evidence="3" id="KW-1185">Reference proteome</keyword>
<reference evidence="2" key="1">
    <citation type="submission" date="2025-08" db="UniProtKB">
        <authorList>
            <consortium name="Ensembl"/>
        </authorList>
    </citation>
    <scope>IDENTIFICATION</scope>
</reference>
<accession>A0A8C6QN25</accession>